<evidence type="ECO:0000256" key="1">
    <source>
        <dbReference type="SAM" id="MobiDB-lite"/>
    </source>
</evidence>
<sequence length="225" mass="23354">MSSMRTKALPYRLAAIALVALATVPLSGCVSGSIPTETSATQEPTSTPEPTSEESGGTDDGLPATLSFDDGDLLSDSVSIEWSDSLLIDDGWKVTSADDGNGGWEYGTIDGTCTARFWQGYTTDVQVTPGDDSASSDALLGVLLQTDAATVTPNAVDGAFAYQTSGNTDVANRQIMGQDGDRTWIMAARAFATPGLGFYLIVDCTGGDANAVLSEVIEKNAIVAY</sequence>
<feature type="compositionally biased region" description="Low complexity" evidence="1">
    <location>
        <begin position="35"/>
        <end position="55"/>
    </location>
</feature>
<feature type="chain" id="PRO_5045645584" evidence="2">
    <location>
        <begin position="23"/>
        <end position="225"/>
    </location>
</feature>
<gene>
    <name evidence="3" type="ORF">QFZ46_001294</name>
</gene>
<name>A0ABU0P911_9MICO</name>
<evidence type="ECO:0000313" key="3">
    <source>
        <dbReference type="EMBL" id="MDQ0643134.1"/>
    </source>
</evidence>
<proteinExistence type="predicted"/>
<protein>
    <submittedName>
        <fullName evidence="3">Uncharacterized protein</fullName>
    </submittedName>
</protein>
<dbReference type="RefSeq" id="WP_307359610.1">
    <property type="nucleotide sequence ID" value="NZ_JAUSXK010000001.1"/>
</dbReference>
<reference evidence="3 4" key="1">
    <citation type="submission" date="2023-07" db="EMBL/GenBank/DDBJ databases">
        <title>Comparative genomics of wheat-associated soil bacteria to identify genetic determinants of phenazine resistance.</title>
        <authorList>
            <person name="Mouncey N."/>
        </authorList>
    </citation>
    <scope>NUCLEOTIDE SEQUENCE [LARGE SCALE GENOMIC DNA]</scope>
    <source>
        <strain evidence="3 4">W2I7</strain>
    </source>
</reference>
<organism evidence="3 4">
    <name type="scientific">Microbacterium murale</name>
    <dbReference type="NCBI Taxonomy" id="1081040"/>
    <lineage>
        <taxon>Bacteria</taxon>
        <taxon>Bacillati</taxon>
        <taxon>Actinomycetota</taxon>
        <taxon>Actinomycetes</taxon>
        <taxon>Micrococcales</taxon>
        <taxon>Microbacteriaceae</taxon>
        <taxon>Microbacterium</taxon>
    </lineage>
</organism>
<accession>A0ABU0P911</accession>
<dbReference type="EMBL" id="JAUSXK010000001">
    <property type="protein sequence ID" value="MDQ0643134.1"/>
    <property type="molecule type" value="Genomic_DNA"/>
</dbReference>
<feature type="region of interest" description="Disordered" evidence="1">
    <location>
        <begin position="34"/>
        <end position="66"/>
    </location>
</feature>
<dbReference type="Proteomes" id="UP001239085">
    <property type="component" value="Unassembled WGS sequence"/>
</dbReference>
<keyword evidence="2" id="KW-0732">Signal</keyword>
<evidence type="ECO:0000313" key="4">
    <source>
        <dbReference type="Proteomes" id="UP001239085"/>
    </source>
</evidence>
<feature type="signal peptide" evidence="2">
    <location>
        <begin position="1"/>
        <end position="22"/>
    </location>
</feature>
<evidence type="ECO:0000256" key="2">
    <source>
        <dbReference type="SAM" id="SignalP"/>
    </source>
</evidence>
<keyword evidence="4" id="KW-1185">Reference proteome</keyword>
<comment type="caution">
    <text evidence="3">The sequence shown here is derived from an EMBL/GenBank/DDBJ whole genome shotgun (WGS) entry which is preliminary data.</text>
</comment>